<comment type="caution">
    <text evidence="1">The sequence shown here is derived from an EMBL/GenBank/DDBJ whole genome shotgun (WGS) entry which is preliminary data.</text>
</comment>
<proteinExistence type="predicted"/>
<reference evidence="1" key="2">
    <citation type="submission" date="2021-04" db="EMBL/GenBank/DDBJ databases">
        <authorList>
            <person name="Gilroy R."/>
        </authorList>
    </citation>
    <scope>NUCLEOTIDE SEQUENCE</scope>
    <source>
        <strain evidence="1">6627</strain>
    </source>
</reference>
<evidence type="ECO:0000313" key="2">
    <source>
        <dbReference type="Proteomes" id="UP000823963"/>
    </source>
</evidence>
<dbReference type="AlphaFoldDB" id="A0A9D2A9K1"/>
<name>A0A9D2A9K1_9LACO</name>
<organism evidence="1 2">
    <name type="scientific">Candidatus Ligilactobacillus excrementigallinarum</name>
    <dbReference type="NCBI Taxonomy" id="2838641"/>
    <lineage>
        <taxon>Bacteria</taxon>
        <taxon>Bacillati</taxon>
        <taxon>Bacillota</taxon>
        <taxon>Bacilli</taxon>
        <taxon>Lactobacillales</taxon>
        <taxon>Lactobacillaceae</taxon>
        <taxon>Ligilactobacillus</taxon>
    </lineage>
</organism>
<gene>
    <name evidence="1" type="ORF">H9861_01865</name>
</gene>
<dbReference type="EMBL" id="DXFP01000012">
    <property type="protein sequence ID" value="HIX01481.1"/>
    <property type="molecule type" value="Genomic_DNA"/>
</dbReference>
<reference evidence="1" key="1">
    <citation type="journal article" date="2021" name="PeerJ">
        <title>Extensive microbial diversity within the chicken gut microbiome revealed by metagenomics and culture.</title>
        <authorList>
            <person name="Gilroy R."/>
            <person name="Ravi A."/>
            <person name="Getino M."/>
            <person name="Pursley I."/>
            <person name="Horton D.L."/>
            <person name="Alikhan N.F."/>
            <person name="Baker D."/>
            <person name="Gharbi K."/>
            <person name="Hall N."/>
            <person name="Watson M."/>
            <person name="Adriaenssens E.M."/>
            <person name="Foster-Nyarko E."/>
            <person name="Jarju S."/>
            <person name="Secka A."/>
            <person name="Antonio M."/>
            <person name="Oren A."/>
            <person name="Chaudhuri R.R."/>
            <person name="La Ragione R."/>
            <person name="Hildebrand F."/>
            <person name="Pallen M.J."/>
        </authorList>
    </citation>
    <scope>NUCLEOTIDE SEQUENCE</scope>
    <source>
        <strain evidence="1">6627</strain>
    </source>
</reference>
<dbReference type="Proteomes" id="UP000823963">
    <property type="component" value="Unassembled WGS sequence"/>
</dbReference>
<accession>A0A9D2A9K1</accession>
<sequence length="323" mass="37612">MNEQDKLQTITFLPNGQIKKENKDARSLSTTGRLIAYRDQLKKNLDNGIHFTEILNELITTKDSGVLLRSIQQLSTYQLDSAYLIYPQQYTKPDFYLIFLSRLLGLHQAEKLVLQANEQTDELYHQFPGIDNLGYFTFQENTDGSAYYVERNTNEALFFIDFNKNILLFNSEAITSLLITKLRTEISSDTLRQFELQLLAIGKFMKEDYGFDVDLNILDPSNYAEYAIMDTQMPQKALDRLFISASNAGYMLVSGMQNEAILKLSHGIQMTIEPKQSGQWVIKVEDPDNRVSWFDILNRYDFLRDWYLENLDSLEIKNDPRYY</sequence>
<protein>
    <submittedName>
        <fullName evidence="1">Uncharacterized protein</fullName>
    </submittedName>
</protein>
<evidence type="ECO:0000313" key="1">
    <source>
        <dbReference type="EMBL" id="HIX01481.1"/>
    </source>
</evidence>